<accession>A0A1I3HLG4</accession>
<sequence>MSRGEAASSRSTSVDQVRHMVVAARLYHVHGVRQRDIAERLGTSQARVSRLLRQAGEAGIVQTVVAVPEGIHSELEESLEAAYDLQEAHVVDVPEGAPDLATVLGRAAARYLAEATFTGETIGFTSWSRTFQEMARAMPELPRTGARRVVEMLGDLGAPVLQHAATRSTQDLARALGAEAVFLRTPGVVGSSELRATLLADPHVGRALARLDHLEVAFVGVGPADLHSLLEAEDNYFSAAQLAAAREAGAVGQLVQRFIDADGRPVETPLDDLVIGATLAQVRAARRRVVVAGGLDKQQALAAALRGRWVDVLVVDTSTARFLLELAEPLPATALAP</sequence>
<gene>
    <name evidence="6" type="ORF">SAMN05216561_107234</name>
</gene>
<name>A0A1I3HLG4_9ACTN</name>
<dbReference type="Gene3D" id="3.40.50.1360">
    <property type="match status" value="1"/>
</dbReference>
<keyword evidence="2" id="KW-0805">Transcription regulation</keyword>
<dbReference type="STRING" id="1005945.SAMN05216561_107234"/>
<dbReference type="GO" id="GO:0030246">
    <property type="term" value="F:carbohydrate binding"/>
    <property type="evidence" value="ECO:0007669"/>
    <property type="project" value="InterPro"/>
</dbReference>
<dbReference type="PANTHER" id="PTHR34294:SF1">
    <property type="entry name" value="TRANSCRIPTIONAL REGULATOR LSRR"/>
    <property type="match status" value="1"/>
</dbReference>
<evidence type="ECO:0000313" key="7">
    <source>
        <dbReference type="Proteomes" id="UP000198649"/>
    </source>
</evidence>
<dbReference type="InterPro" id="IPR007324">
    <property type="entry name" value="Sugar-bd_dom_put"/>
</dbReference>
<evidence type="ECO:0000256" key="4">
    <source>
        <dbReference type="ARBA" id="ARBA00023163"/>
    </source>
</evidence>
<protein>
    <submittedName>
        <fullName evidence="6">DNA-binding transcriptional regulator LsrR, DeoR family</fullName>
    </submittedName>
</protein>
<dbReference type="RefSeq" id="WP_091113118.1">
    <property type="nucleotide sequence ID" value="NZ_BKAF01000033.1"/>
</dbReference>
<dbReference type="InterPro" id="IPR036388">
    <property type="entry name" value="WH-like_DNA-bd_sf"/>
</dbReference>
<keyword evidence="3 6" id="KW-0238">DNA-binding</keyword>
<dbReference type="Gene3D" id="1.10.10.10">
    <property type="entry name" value="Winged helix-like DNA-binding domain superfamily/Winged helix DNA-binding domain"/>
    <property type="match status" value="1"/>
</dbReference>
<evidence type="ECO:0000313" key="6">
    <source>
        <dbReference type="EMBL" id="SFI36585.1"/>
    </source>
</evidence>
<dbReference type="GO" id="GO:0003677">
    <property type="term" value="F:DNA binding"/>
    <property type="evidence" value="ECO:0007669"/>
    <property type="project" value="UniProtKB-KW"/>
</dbReference>
<dbReference type="OrthoDB" id="186585at2"/>
<evidence type="ECO:0000259" key="5">
    <source>
        <dbReference type="Pfam" id="PF04198"/>
    </source>
</evidence>
<dbReference type="EMBL" id="FOQG01000007">
    <property type="protein sequence ID" value="SFI36585.1"/>
    <property type="molecule type" value="Genomic_DNA"/>
</dbReference>
<dbReference type="AlphaFoldDB" id="A0A1I3HLG4"/>
<evidence type="ECO:0000256" key="2">
    <source>
        <dbReference type="ARBA" id="ARBA00023015"/>
    </source>
</evidence>
<keyword evidence="7" id="KW-1185">Reference proteome</keyword>
<comment type="similarity">
    <text evidence="1">Belongs to the SorC transcriptional regulatory family.</text>
</comment>
<proteinExistence type="inferred from homology"/>
<dbReference type="Pfam" id="PF04198">
    <property type="entry name" value="Sugar-bind"/>
    <property type="match status" value="1"/>
</dbReference>
<dbReference type="Proteomes" id="UP000198649">
    <property type="component" value="Unassembled WGS sequence"/>
</dbReference>
<dbReference type="PANTHER" id="PTHR34294">
    <property type="entry name" value="TRANSCRIPTIONAL REGULATOR-RELATED"/>
    <property type="match status" value="1"/>
</dbReference>
<dbReference type="SUPFAM" id="SSF100950">
    <property type="entry name" value="NagB/RpiA/CoA transferase-like"/>
    <property type="match status" value="1"/>
</dbReference>
<organism evidence="6 7">
    <name type="scientific">Nocardioides psychrotolerans</name>
    <dbReference type="NCBI Taxonomy" id="1005945"/>
    <lineage>
        <taxon>Bacteria</taxon>
        <taxon>Bacillati</taxon>
        <taxon>Actinomycetota</taxon>
        <taxon>Actinomycetes</taxon>
        <taxon>Propionibacteriales</taxon>
        <taxon>Nocardioidaceae</taxon>
        <taxon>Nocardioides</taxon>
    </lineage>
</organism>
<dbReference type="InterPro" id="IPR037171">
    <property type="entry name" value="NagB/RpiA_transferase-like"/>
</dbReference>
<evidence type="ECO:0000256" key="3">
    <source>
        <dbReference type="ARBA" id="ARBA00023125"/>
    </source>
</evidence>
<keyword evidence="4" id="KW-0804">Transcription</keyword>
<feature type="domain" description="Sugar-binding" evidence="5">
    <location>
        <begin position="73"/>
        <end position="325"/>
    </location>
</feature>
<dbReference type="InterPro" id="IPR051054">
    <property type="entry name" value="SorC_transcr_regulators"/>
</dbReference>
<reference evidence="6 7" key="1">
    <citation type="submission" date="2016-10" db="EMBL/GenBank/DDBJ databases">
        <authorList>
            <person name="de Groot N.N."/>
        </authorList>
    </citation>
    <scope>NUCLEOTIDE SEQUENCE [LARGE SCALE GENOMIC DNA]</scope>
    <source>
        <strain evidence="6 7">CGMCC 1.11156</strain>
    </source>
</reference>
<evidence type="ECO:0000256" key="1">
    <source>
        <dbReference type="ARBA" id="ARBA00010466"/>
    </source>
</evidence>